<dbReference type="Gene3D" id="1.25.10.10">
    <property type="entry name" value="Leucine-rich Repeat Variant"/>
    <property type="match status" value="1"/>
</dbReference>
<gene>
    <name evidence="1" type="ORF">C2E21_9292</name>
</gene>
<dbReference type="AlphaFoldDB" id="A0A2P6TBQ3"/>
<dbReference type="Proteomes" id="UP000239899">
    <property type="component" value="Unassembled WGS sequence"/>
</dbReference>
<accession>A0A2P6TBQ3</accession>
<keyword evidence="2" id="KW-1185">Reference proteome</keyword>
<protein>
    <submittedName>
        <fullName evidence="1">ARM repeat-containing</fullName>
    </submittedName>
</protein>
<proteinExistence type="predicted"/>
<sequence>MQDFVRCAALLASPATDPVLRAQADGWLSSFRHEPTAWGVGVDALRASPAAVSPEVRLQAAALLAWKCKHQLAQLQPVQQQLELAEALTALAPEGQLQQQRDVAQRAVCAALANLAIHCPAWGRPLDTLGSRLNTACMLEFLTLLPQEIEDAVAAAQSASAEVAWALKARAHEWSSEVIVFLRLALPEACSAAAAAGSPLAAPSPRAVAAAAVGQPQVLQLTLAVLRCFTAWTKLGCLQHWDQQQAAFFASLAGELLFASDPQHGLPYHPFCLPAAVDAASEHALRALRRGGPEGEALRQGLLQLLALPPRAGGDGGGAALPALAALGDLLEHLLLHHRSAQPTAEDAGLSSERASRVVGQPGRQAFAASALRVLLVQLQPFPAAFDVQFAEPPASELVQRELRSPEGVPDNLRQEAGPVVDAIAELLGPAEAVQQLVLHAQAAVVGQGVQSVAAQAALDASLHLLGSMRGLLETAGDWAAGQPQPAWLSGLLHLVSLVPEVPTAGPLLTILHADMLGCWCQLGGVAMPLLPAQHQQDMQQLVLGQALCALSDCCRTADVGAGSTDDIIERAASAVRVLCSAAASASLPASAALLGGLQRGMALLQQPARQHQYQEAHSQLVAGLVHALHGVPPEDQQLRAQAEAVVQAAVFQPMAAGLQEVHILMAVSAAAQLAALADVCGWLGRLPAGAAAAWREMYHELAQCLCSAMVLEPEAAQTVLPSFADTVASCFFLPGAHALGRPLIQALESPLHGALLGYAAQQGPVIMQGLLLAILSLSSAGSSLPKVVSLMSDTALLATSLAITEQRQLQGQAGSPATFSPWS</sequence>
<name>A0A2P6TBQ3_CHLSO</name>
<evidence type="ECO:0000313" key="1">
    <source>
        <dbReference type="EMBL" id="PRW18313.1"/>
    </source>
</evidence>
<evidence type="ECO:0000313" key="2">
    <source>
        <dbReference type="Proteomes" id="UP000239899"/>
    </source>
</evidence>
<comment type="caution">
    <text evidence="1">The sequence shown here is derived from an EMBL/GenBank/DDBJ whole genome shotgun (WGS) entry which is preliminary data.</text>
</comment>
<dbReference type="SUPFAM" id="SSF48371">
    <property type="entry name" value="ARM repeat"/>
    <property type="match status" value="1"/>
</dbReference>
<reference evidence="1 2" key="1">
    <citation type="journal article" date="2018" name="Plant J.">
        <title>Genome sequences of Chlorella sorokiniana UTEX 1602 and Micractinium conductrix SAG 241.80: implications to maltose excretion by a green alga.</title>
        <authorList>
            <person name="Arriola M.B."/>
            <person name="Velmurugan N."/>
            <person name="Zhang Y."/>
            <person name="Plunkett M.H."/>
            <person name="Hondzo H."/>
            <person name="Barney B.M."/>
        </authorList>
    </citation>
    <scope>NUCLEOTIDE SEQUENCE [LARGE SCALE GENOMIC DNA]</scope>
    <source>
        <strain evidence="2">UTEX 1602</strain>
    </source>
</reference>
<dbReference type="STRING" id="3076.A0A2P6TBQ3"/>
<dbReference type="OrthoDB" id="435593at2759"/>
<dbReference type="InterPro" id="IPR016024">
    <property type="entry name" value="ARM-type_fold"/>
</dbReference>
<organism evidence="1 2">
    <name type="scientific">Chlorella sorokiniana</name>
    <name type="common">Freshwater green alga</name>
    <dbReference type="NCBI Taxonomy" id="3076"/>
    <lineage>
        <taxon>Eukaryota</taxon>
        <taxon>Viridiplantae</taxon>
        <taxon>Chlorophyta</taxon>
        <taxon>core chlorophytes</taxon>
        <taxon>Trebouxiophyceae</taxon>
        <taxon>Chlorellales</taxon>
        <taxon>Chlorellaceae</taxon>
        <taxon>Chlorella clade</taxon>
        <taxon>Chlorella</taxon>
    </lineage>
</organism>
<dbReference type="EMBL" id="LHPG02000026">
    <property type="protein sequence ID" value="PRW18313.1"/>
    <property type="molecule type" value="Genomic_DNA"/>
</dbReference>
<dbReference type="InterPro" id="IPR011989">
    <property type="entry name" value="ARM-like"/>
</dbReference>